<dbReference type="Proteomes" id="UP000095281">
    <property type="component" value="Unplaced"/>
</dbReference>
<feature type="compositionally biased region" description="Basic and acidic residues" evidence="2">
    <location>
        <begin position="273"/>
        <end position="286"/>
    </location>
</feature>
<name>A0A1I8BRS8_MELHA</name>
<feature type="compositionally biased region" description="Low complexity" evidence="2">
    <location>
        <begin position="246"/>
        <end position="268"/>
    </location>
</feature>
<feature type="region of interest" description="Disordered" evidence="2">
    <location>
        <begin position="325"/>
        <end position="443"/>
    </location>
</feature>
<protein>
    <submittedName>
        <fullName evidence="4">Lebercilin domain-containing protein</fullName>
    </submittedName>
</protein>
<keyword evidence="3" id="KW-1185">Reference proteome</keyword>
<feature type="region of interest" description="Disordered" evidence="2">
    <location>
        <begin position="228"/>
        <end position="301"/>
    </location>
</feature>
<evidence type="ECO:0000313" key="4">
    <source>
        <dbReference type="WBParaSite" id="MhA1_Contig520.frz3.gene31"/>
    </source>
</evidence>
<feature type="compositionally biased region" description="Basic and acidic residues" evidence="2">
    <location>
        <begin position="385"/>
        <end position="402"/>
    </location>
</feature>
<feature type="compositionally biased region" description="Polar residues" evidence="2">
    <location>
        <begin position="228"/>
        <end position="245"/>
    </location>
</feature>
<accession>A0A1I8BRS8</accession>
<dbReference type="WBParaSite" id="MhA1_Contig520.frz3.gene31">
    <property type="protein sequence ID" value="MhA1_Contig520.frz3.gene31"/>
    <property type="gene ID" value="MhA1_Contig520.frz3.gene31"/>
</dbReference>
<feature type="coiled-coil region" evidence="1">
    <location>
        <begin position="36"/>
        <end position="63"/>
    </location>
</feature>
<organism evidence="3 4">
    <name type="scientific">Meloidogyne hapla</name>
    <name type="common">Root-knot nematode worm</name>
    <dbReference type="NCBI Taxonomy" id="6305"/>
    <lineage>
        <taxon>Eukaryota</taxon>
        <taxon>Metazoa</taxon>
        <taxon>Ecdysozoa</taxon>
        <taxon>Nematoda</taxon>
        <taxon>Chromadorea</taxon>
        <taxon>Rhabditida</taxon>
        <taxon>Tylenchina</taxon>
        <taxon>Tylenchomorpha</taxon>
        <taxon>Tylenchoidea</taxon>
        <taxon>Meloidogynidae</taxon>
        <taxon>Meloidogyninae</taxon>
        <taxon>Meloidogyne</taxon>
    </lineage>
</organism>
<evidence type="ECO:0000313" key="3">
    <source>
        <dbReference type="Proteomes" id="UP000095281"/>
    </source>
</evidence>
<dbReference type="AlphaFoldDB" id="A0A1I8BRS8"/>
<sequence>MDAEDIREELLHVKKIKGLKFILPIFPAHHAVLRENSQYRTKLRIAERERNRREEELKRLLTVPQQTKTLNNNKLSPHSTIAENRIEMMTLKRKVLLYERLLKEKTRENSKLLEDKKVVEAAETRKLTERLENECQRLRIHLAQSVPETEFLKEKDQYLTIINRLIDENMHLRQVVGKFEQKRKESEKLLTELGGGEALVRQFRTMSINTRKQANFYKKALNNLMTKGRIQQPSTSSRRPTLASTSSLSGKLKNLNLNGSKSHSSLNNFNENNLRRDISSKNFDKNSKRRASSLESSKASKSVNIEKTNLKNIENEILGISLESEGQENENFNEKTSSNHPSPQSNLSLITCVRRTKRSPSDTSKIDLPKNEEFEENLEEENEDDDKKSYEDVDESDFKHFEDTEEENEELREEGEDEEEDEEEESIHHVSEESDEKEIEDMEDEDTHLNALYRLISSHVLRQQMCKVREERDPYSKQSLVGVLQQEQQNYYW</sequence>
<feature type="compositionally biased region" description="Acidic residues" evidence="2">
    <location>
        <begin position="433"/>
        <end position="443"/>
    </location>
</feature>
<feature type="coiled-coil region" evidence="1">
    <location>
        <begin position="88"/>
        <end position="141"/>
    </location>
</feature>
<evidence type="ECO:0000256" key="1">
    <source>
        <dbReference type="SAM" id="Coils"/>
    </source>
</evidence>
<keyword evidence="1" id="KW-0175">Coiled coil</keyword>
<feature type="compositionally biased region" description="Acidic residues" evidence="2">
    <location>
        <begin position="373"/>
        <end position="384"/>
    </location>
</feature>
<evidence type="ECO:0000256" key="2">
    <source>
        <dbReference type="SAM" id="MobiDB-lite"/>
    </source>
</evidence>
<proteinExistence type="predicted"/>
<reference evidence="4" key="1">
    <citation type="submission" date="2016-11" db="UniProtKB">
        <authorList>
            <consortium name="WormBaseParasite"/>
        </authorList>
    </citation>
    <scope>IDENTIFICATION</scope>
</reference>
<feature type="compositionally biased region" description="Acidic residues" evidence="2">
    <location>
        <begin position="403"/>
        <end position="425"/>
    </location>
</feature>
<feature type="compositionally biased region" description="Polar residues" evidence="2">
    <location>
        <begin position="334"/>
        <end position="349"/>
    </location>
</feature>